<dbReference type="Pfam" id="PF04717">
    <property type="entry name" value="Phage_base_V"/>
    <property type="match status" value="1"/>
</dbReference>
<feature type="domain" description="Gp5/Type VI secretion system Vgr protein OB-fold" evidence="1">
    <location>
        <begin position="22"/>
        <end position="89"/>
    </location>
</feature>
<accession>A0A2N6CT26</accession>
<protein>
    <submittedName>
        <fullName evidence="2">Type IV secretion protein Rhs</fullName>
    </submittedName>
</protein>
<sequence length="180" mass="19693">MNTVSRSRSTDQRYYGIAEAIVTEVRNDGHVKVTYPWFNEDMVSEWARVAQFFAGPDHGAFFIPEVGSEVVVAFIHGDMRFPVILGGFFNGKDLPPGTDTELDTHVRHRRIQTPSGQRLSFFDPESASATGGIEIENSNGDAITMSTNGTMRLKCSGAFIVEAAVVSLNGRILTPNANPL</sequence>
<dbReference type="SUPFAM" id="SSF69255">
    <property type="entry name" value="gp5 N-terminal domain-like"/>
    <property type="match status" value="1"/>
</dbReference>
<dbReference type="Proteomes" id="UP000235015">
    <property type="component" value="Unassembled WGS sequence"/>
</dbReference>
<gene>
    <name evidence="2" type="ORF">C0630_15830</name>
</gene>
<evidence type="ECO:0000313" key="3">
    <source>
        <dbReference type="Proteomes" id="UP000235015"/>
    </source>
</evidence>
<dbReference type="AlphaFoldDB" id="A0A2N6CT26"/>
<dbReference type="InterPro" id="IPR037026">
    <property type="entry name" value="Vgr_OB-fold_dom_sf"/>
</dbReference>
<reference evidence="2 3" key="1">
    <citation type="submission" date="2017-11" db="EMBL/GenBank/DDBJ databases">
        <title>Genome-resolved metagenomics identifies genetic mobility, metabolic interactions, and unexpected diversity in perchlorate-reducing communities.</title>
        <authorList>
            <person name="Barnum T.P."/>
            <person name="Figueroa I.A."/>
            <person name="Carlstrom C.I."/>
            <person name="Lucas L.N."/>
            <person name="Engelbrektson A.L."/>
            <person name="Coates J.D."/>
        </authorList>
    </citation>
    <scope>NUCLEOTIDE SEQUENCE [LARGE SCALE GENOMIC DNA]</scope>
    <source>
        <strain evidence="2">BM301</strain>
    </source>
</reference>
<organism evidence="2 3">
    <name type="scientific">Sedimenticola selenatireducens</name>
    <dbReference type="NCBI Taxonomy" id="191960"/>
    <lineage>
        <taxon>Bacteria</taxon>
        <taxon>Pseudomonadati</taxon>
        <taxon>Pseudomonadota</taxon>
        <taxon>Gammaproteobacteria</taxon>
        <taxon>Chromatiales</taxon>
        <taxon>Sedimenticolaceae</taxon>
        <taxon>Sedimenticola</taxon>
    </lineage>
</organism>
<dbReference type="RefSeq" id="WP_273440518.1">
    <property type="nucleotide sequence ID" value="NZ_PKUN01000025.1"/>
</dbReference>
<evidence type="ECO:0000313" key="2">
    <source>
        <dbReference type="EMBL" id="PLX60267.1"/>
    </source>
</evidence>
<dbReference type="InterPro" id="IPR006531">
    <property type="entry name" value="Gp5/Vgr_OB"/>
</dbReference>
<proteinExistence type="predicted"/>
<dbReference type="Gene3D" id="2.40.50.230">
    <property type="entry name" value="Gp5 N-terminal domain"/>
    <property type="match status" value="1"/>
</dbReference>
<dbReference type="EMBL" id="PKUN01000025">
    <property type="protein sequence ID" value="PLX60267.1"/>
    <property type="molecule type" value="Genomic_DNA"/>
</dbReference>
<name>A0A2N6CT26_9GAMM</name>
<evidence type="ECO:0000259" key="1">
    <source>
        <dbReference type="Pfam" id="PF04717"/>
    </source>
</evidence>
<comment type="caution">
    <text evidence="2">The sequence shown here is derived from an EMBL/GenBank/DDBJ whole genome shotgun (WGS) entry which is preliminary data.</text>
</comment>